<gene>
    <name evidence="3" type="ORF">GV828_01395</name>
</gene>
<protein>
    <recommendedName>
        <fullName evidence="2">DUF6705 domain-containing protein</fullName>
    </recommendedName>
</protein>
<name>A0ABW9Z4T6_9FLAO</name>
<feature type="domain" description="DUF6705" evidence="2">
    <location>
        <begin position="1"/>
        <end position="103"/>
    </location>
</feature>
<evidence type="ECO:0000313" key="3">
    <source>
        <dbReference type="EMBL" id="NBL63848.1"/>
    </source>
</evidence>
<accession>A0ABW9Z4T6</accession>
<keyword evidence="4" id="KW-1185">Reference proteome</keyword>
<dbReference type="EMBL" id="JAABLM010000001">
    <property type="protein sequence ID" value="NBL63848.1"/>
    <property type="molecule type" value="Genomic_DNA"/>
</dbReference>
<dbReference type="Proteomes" id="UP000798602">
    <property type="component" value="Unassembled WGS sequence"/>
</dbReference>
<comment type="caution">
    <text evidence="3">The sequence shown here is derived from an EMBL/GenBank/DDBJ whole genome shotgun (WGS) entry which is preliminary data.</text>
</comment>
<evidence type="ECO:0000259" key="2">
    <source>
        <dbReference type="Pfam" id="PF20448"/>
    </source>
</evidence>
<dbReference type="RefSeq" id="WP_166535674.1">
    <property type="nucleotide sequence ID" value="NZ_JAABLM010000001.1"/>
</dbReference>
<dbReference type="PROSITE" id="PS51257">
    <property type="entry name" value="PROKAR_LIPOPROTEIN"/>
    <property type="match status" value="1"/>
</dbReference>
<organism evidence="3 4">
    <name type="scientific">Flavobacterium ichthyis</name>
    <dbReference type="NCBI Taxonomy" id="2698827"/>
    <lineage>
        <taxon>Bacteria</taxon>
        <taxon>Pseudomonadati</taxon>
        <taxon>Bacteroidota</taxon>
        <taxon>Flavobacteriia</taxon>
        <taxon>Flavobacteriales</taxon>
        <taxon>Flavobacteriaceae</taxon>
        <taxon>Flavobacterium</taxon>
    </lineage>
</organism>
<proteinExistence type="predicted"/>
<keyword evidence="1" id="KW-0732">Signal</keyword>
<dbReference type="Pfam" id="PF20448">
    <property type="entry name" value="DUF6705"/>
    <property type="match status" value="1"/>
</dbReference>
<evidence type="ECO:0000313" key="4">
    <source>
        <dbReference type="Proteomes" id="UP000798602"/>
    </source>
</evidence>
<dbReference type="InterPro" id="IPR046551">
    <property type="entry name" value="DUF6705"/>
</dbReference>
<sequence>MKNIFYTLLLVFIYSCSNAQIVIDMAGDPVNGETKNGQYYIKDINNFMLPYLGTWRYVNENKEFRITLTKVSQFHVFIADANINYYKDGLIIQYQEFENGQLIFSSPTETYATGIIKEFGKLNMSFTDYQRNEEIFPVDLILIPNGNGQYNLKFRLDKFERRNTYYQQHPNEPYFSVPNDIIMTKM</sequence>
<evidence type="ECO:0000256" key="1">
    <source>
        <dbReference type="SAM" id="SignalP"/>
    </source>
</evidence>
<feature type="signal peptide" evidence="1">
    <location>
        <begin position="1"/>
        <end position="19"/>
    </location>
</feature>
<feature type="chain" id="PRO_5046875333" description="DUF6705 domain-containing protein" evidence="1">
    <location>
        <begin position="20"/>
        <end position="186"/>
    </location>
</feature>
<reference evidence="4" key="1">
    <citation type="submission" date="2020-01" db="EMBL/GenBank/DDBJ databases">
        <title>Sphingomonas sp. strain CSW-10.</title>
        <authorList>
            <person name="Chen W.-M."/>
        </authorList>
    </citation>
    <scope>NUCLEOTIDE SEQUENCE [LARGE SCALE GENOMIC DNA]</scope>
    <source>
        <strain evidence="4">NST-5</strain>
    </source>
</reference>